<name>A0A6J3LS00_9PEZI</name>
<feature type="region of interest" description="Disordered" evidence="1">
    <location>
        <begin position="1"/>
        <end position="47"/>
    </location>
</feature>
<keyword evidence="2" id="KW-1185">Reference proteome</keyword>
<feature type="compositionally biased region" description="Low complexity" evidence="1">
    <location>
        <begin position="80"/>
        <end position="91"/>
    </location>
</feature>
<reference evidence="3" key="1">
    <citation type="submission" date="2020-01" db="EMBL/GenBank/DDBJ databases">
        <authorList>
            <consortium name="DOE Joint Genome Institute"/>
            <person name="Haridas S."/>
            <person name="Albert R."/>
            <person name="Binder M."/>
            <person name="Bloem J."/>
            <person name="Labutti K."/>
            <person name="Salamov A."/>
            <person name="Andreopoulos B."/>
            <person name="Baker S.E."/>
            <person name="Barry K."/>
            <person name="Bills G."/>
            <person name="Bluhm B.H."/>
            <person name="Cannon C."/>
            <person name="Castanera R."/>
            <person name="Culley D.E."/>
            <person name="Daum C."/>
            <person name="Ezra D."/>
            <person name="Gonzalez J.B."/>
            <person name="Henrissat B."/>
            <person name="Kuo A."/>
            <person name="Liang C."/>
            <person name="Lipzen A."/>
            <person name="Lutzoni F."/>
            <person name="Magnuson J."/>
            <person name="Mondo S."/>
            <person name="Nolan M."/>
            <person name="Ohm R."/>
            <person name="Pangilinan J."/>
            <person name="Park H.-J."/>
            <person name="Ramirez L."/>
            <person name="Alfaro M."/>
            <person name="Sun H."/>
            <person name="Tritt A."/>
            <person name="Yoshinaga Y."/>
            <person name="Zwiers L.-H."/>
            <person name="Turgeon B.G."/>
            <person name="Goodwin S.B."/>
            <person name="Spatafora J.W."/>
            <person name="Crous P.W."/>
            <person name="Grigoriev I.V."/>
        </authorList>
    </citation>
    <scope>NUCLEOTIDE SEQUENCE</scope>
    <source>
        <strain evidence="3">CBS 342.82</strain>
    </source>
</reference>
<feature type="region of interest" description="Disordered" evidence="1">
    <location>
        <begin position="77"/>
        <end position="105"/>
    </location>
</feature>
<evidence type="ECO:0000313" key="3">
    <source>
        <dbReference type="RefSeq" id="XP_033455611.1"/>
    </source>
</evidence>
<reference evidence="3" key="2">
    <citation type="submission" date="2020-04" db="EMBL/GenBank/DDBJ databases">
        <authorList>
            <consortium name="NCBI Genome Project"/>
        </authorList>
    </citation>
    <scope>NUCLEOTIDE SEQUENCE</scope>
    <source>
        <strain evidence="3">CBS 342.82</strain>
    </source>
</reference>
<evidence type="ECO:0000256" key="1">
    <source>
        <dbReference type="SAM" id="MobiDB-lite"/>
    </source>
</evidence>
<evidence type="ECO:0000313" key="2">
    <source>
        <dbReference type="Proteomes" id="UP000504637"/>
    </source>
</evidence>
<accession>A0A6J3LS00</accession>
<protein>
    <submittedName>
        <fullName evidence="3">Uncharacterized protein</fullName>
    </submittedName>
</protein>
<feature type="compositionally biased region" description="Basic and acidic residues" evidence="1">
    <location>
        <begin position="1"/>
        <end position="31"/>
    </location>
</feature>
<sequence length="183" mass="20423">MIATHDPDELADEVPCRDVERTHRSDRRRSDVVLLQQPPPPRQTLDLVEPPSLDIFQAVSDPWVHSRCRLATFRSRAHRTGTSTRGSRSNTQIKRCPHSQSPCTRSSKGLVRTCVLGILCFLANRSIFSSTAIDASHRLGCRVRFINIPPASFPTKLGSVVLYWLASGSATTVEFGPRLSIKY</sequence>
<dbReference type="RefSeq" id="XP_033455611.1">
    <property type="nucleotide sequence ID" value="XM_033609041.1"/>
</dbReference>
<reference evidence="3" key="3">
    <citation type="submission" date="2025-08" db="UniProtKB">
        <authorList>
            <consortium name="RefSeq"/>
        </authorList>
    </citation>
    <scope>IDENTIFICATION</scope>
    <source>
        <strain evidence="3">CBS 342.82</strain>
    </source>
</reference>
<proteinExistence type="predicted"/>
<dbReference type="Proteomes" id="UP000504637">
    <property type="component" value="Unplaced"/>
</dbReference>
<dbReference type="GeneID" id="54366842"/>
<organism evidence="3">
    <name type="scientific">Dissoconium aciculare CBS 342.82</name>
    <dbReference type="NCBI Taxonomy" id="1314786"/>
    <lineage>
        <taxon>Eukaryota</taxon>
        <taxon>Fungi</taxon>
        <taxon>Dikarya</taxon>
        <taxon>Ascomycota</taxon>
        <taxon>Pezizomycotina</taxon>
        <taxon>Dothideomycetes</taxon>
        <taxon>Dothideomycetidae</taxon>
        <taxon>Mycosphaerellales</taxon>
        <taxon>Dissoconiaceae</taxon>
        <taxon>Dissoconium</taxon>
    </lineage>
</organism>
<dbReference type="AlphaFoldDB" id="A0A6J3LS00"/>
<gene>
    <name evidence="3" type="ORF">K489DRAFT_92000</name>
</gene>